<accession>A0A2G8SIS1</accession>
<dbReference type="SMART" id="SM00248">
    <property type="entry name" value="ANK"/>
    <property type="match status" value="2"/>
</dbReference>
<keyword evidence="1" id="KW-0040">ANK repeat</keyword>
<dbReference type="AlphaFoldDB" id="A0A2G8SIS1"/>
<evidence type="ECO:0000313" key="4">
    <source>
        <dbReference type="Proteomes" id="UP000230002"/>
    </source>
</evidence>
<dbReference type="PANTHER" id="PTHR24121">
    <property type="entry name" value="NO MECHANORECEPTOR POTENTIAL C, ISOFORM D-RELATED"/>
    <property type="match status" value="1"/>
</dbReference>
<keyword evidence="4" id="KW-1185">Reference proteome</keyword>
<evidence type="ECO:0000313" key="3">
    <source>
        <dbReference type="EMBL" id="PIL33662.1"/>
    </source>
</evidence>
<gene>
    <name evidence="3" type="ORF">GSI_04285</name>
</gene>
<reference evidence="3 4" key="1">
    <citation type="journal article" date="2015" name="Sci. Rep.">
        <title>Chromosome-level genome map provides insights into diverse defense mechanisms in the medicinal fungus Ganoderma sinense.</title>
        <authorList>
            <person name="Zhu Y."/>
            <person name="Xu J."/>
            <person name="Sun C."/>
            <person name="Zhou S."/>
            <person name="Xu H."/>
            <person name="Nelson D.R."/>
            <person name="Qian J."/>
            <person name="Song J."/>
            <person name="Luo H."/>
            <person name="Xiang L."/>
            <person name="Li Y."/>
            <person name="Xu Z."/>
            <person name="Ji A."/>
            <person name="Wang L."/>
            <person name="Lu S."/>
            <person name="Hayward A."/>
            <person name="Sun W."/>
            <person name="Li X."/>
            <person name="Schwartz D.C."/>
            <person name="Wang Y."/>
            <person name="Chen S."/>
        </authorList>
    </citation>
    <scope>NUCLEOTIDE SEQUENCE [LARGE SCALE GENOMIC DNA]</scope>
    <source>
        <strain evidence="3 4">ZZ0214-1</strain>
    </source>
</reference>
<evidence type="ECO:0000256" key="1">
    <source>
        <dbReference type="PROSITE-ProRule" id="PRU00023"/>
    </source>
</evidence>
<dbReference type="PANTHER" id="PTHR24121:SF23">
    <property type="entry name" value="NO MECHANORECEPTOR POTENTIAL C, ISOFORM H"/>
    <property type="match status" value="1"/>
</dbReference>
<dbReference type="EMBL" id="AYKW01000007">
    <property type="protein sequence ID" value="PIL33662.1"/>
    <property type="molecule type" value="Genomic_DNA"/>
</dbReference>
<dbReference type="InterPro" id="IPR036770">
    <property type="entry name" value="Ankyrin_rpt-contain_sf"/>
</dbReference>
<dbReference type="SUPFAM" id="SSF48403">
    <property type="entry name" value="Ankyrin repeat"/>
    <property type="match status" value="1"/>
</dbReference>
<feature type="compositionally biased region" description="Acidic residues" evidence="2">
    <location>
        <begin position="153"/>
        <end position="168"/>
    </location>
</feature>
<dbReference type="PROSITE" id="PS50088">
    <property type="entry name" value="ANK_REPEAT"/>
    <property type="match status" value="1"/>
</dbReference>
<organism evidence="3 4">
    <name type="scientific">Ganoderma sinense ZZ0214-1</name>
    <dbReference type="NCBI Taxonomy" id="1077348"/>
    <lineage>
        <taxon>Eukaryota</taxon>
        <taxon>Fungi</taxon>
        <taxon>Dikarya</taxon>
        <taxon>Basidiomycota</taxon>
        <taxon>Agaricomycotina</taxon>
        <taxon>Agaricomycetes</taxon>
        <taxon>Polyporales</taxon>
        <taxon>Polyporaceae</taxon>
        <taxon>Ganoderma</taxon>
    </lineage>
</organism>
<dbReference type="Gene3D" id="1.25.40.20">
    <property type="entry name" value="Ankyrin repeat-containing domain"/>
    <property type="match status" value="1"/>
</dbReference>
<protein>
    <submittedName>
        <fullName evidence="3">Transporter</fullName>
    </submittedName>
</protein>
<dbReference type="STRING" id="1077348.A0A2G8SIS1"/>
<comment type="caution">
    <text evidence="3">The sequence shown here is derived from an EMBL/GenBank/DDBJ whole genome shotgun (WGS) entry which is preliminary data.</text>
</comment>
<dbReference type="InterPro" id="IPR002110">
    <property type="entry name" value="Ankyrin_rpt"/>
</dbReference>
<dbReference type="Pfam" id="PF12796">
    <property type="entry name" value="Ank_2"/>
    <property type="match status" value="1"/>
</dbReference>
<feature type="repeat" description="ANK" evidence="1">
    <location>
        <begin position="80"/>
        <end position="103"/>
    </location>
</feature>
<proteinExistence type="predicted"/>
<evidence type="ECO:0000256" key="2">
    <source>
        <dbReference type="SAM" id="MobiDB-lite"/>
    </source>
</evidence>
<feature type="region of interest" description="Disordered" evidence="2">
    <location>
        <begin position="149"/>
        <end position="168"/>
    </location>
</feature>
<name>A0A2G8SIS1_9APHY</name>
<dbReference type="OrthoDB" id="10057496at2759"/>
<dbReference type="Proteomes" id="UP000230002">
    <property type="component" value="Unassembled WGS sequence"/>
</dbReference>
<feature type="region of interest" description="Disordered" evidence="2">
    <location>
        <begin position="173"/>
        <end position="202"/>
    </location>
</feature>
<dbReference type="PROSITE" id="PS50297">
    <property type="entry name" value="ANK_REP_REGION"/>
    <property type="match status" value="1"/>
</dbReference>
<sequence>MSLSTPTPDDLEELLLSARYGDVDDIQQFVDKFGSDALTTARDDNGNSILHMVAGNGHTDALDLILPLVPSSLLAARNNAGSTALHWAALNSHLDVAKKLVQHPGGPGVDLIDIKNSTGRSPLGEAENAGWEEGARWFVEVMNLDENAKGETADAEEEGQSAEGVESVEVEIQDAEGQVARMTLGPSSSGPITRPNALSEKT</sequence>